<evidence type="ECO:0000256" key="2">
    <source>
        <dbReference type="SAM" id="Phobius"/>
    </source>
</evidence>
<feature type="compositionally biased region" description="Low complexity" evidence="1">
    <location>
        <begin position="115"/>
        <end position="124"/>
    </location>
</feature>
<feature type="region of interest" description="Disordered" evidence="1">
    <location>
        <begin position="115"/>
        <end position="173"/>
    </location>
</feature>
<sequence length="242" mass="26027">MFDDLKNFSKDKAGLDNVPQPEFQSNPIKPIPPVSNPARVEDIFSETDQDGPVPGKKDSQSAPLSGLPPKAKVGGKIFVIAGAILAGLVVIGAVGWYYYSSYSAKNAILEKGDNVNQNNANQDNGFLNGQEDKNNEAKKEDGAAVVEENNSGNNVQPEPASVQPQALDSDYDGVSDEEEIKLGANINSVDSDNDKLFDREEIKVYKTDPLNPDTDGDSFLDGDEVMKGYDPNGPGKLLKLPQ</sequence>
<feature type="region of interest" description="Disordered" evidence="1">
    <location>
        <begin position="1"/>
        <end position="67"/>
    </location>
</feature>
<comment type="caution">
    <text evidence="3">The sequence shown here is derived from an EMBL/GenBank/DDBJ whole genome shotgun (WGS) entry which is preliminary data.</text>
</comment>
<evidence type="ECO:0000313" key="3">
    <source>
        <dbReference type="EMBL" id="OIO06541.1"/>
    </source>
</evidence>
<feature type="compositionally biased region" description="Basic and acidic residues" evidence="1">
    <location>
        <begin position="130"/>
        <end position="142"/>
    </location>
</feature>
<keyword evidence="2" id="KW-1133">Transmembrane helix</keyword>
<feature type="transmembrane region" description="Helical" evidence="2">
    <location>
        <begin position="77"/>
        <end position="99"/>
    </location>
</feature>
<gene>
    <name evidence="3" type="ORF">AUJ27_03905</name>
</gene>
<dbReference type="Proteomes" id="UP000183192">
    <property type="component" value="Unassembled WGS sequence"/>
</dbReference>
<organism evidence="3 4">
    <name type="scientific">Candidatus Falkowbacteria bacterium CG1_02_37_44</name>
    <dbReference type="NCBI Taxonomy" id="1805146"/>
    <lineage>
        <taxon>Bacteria</taxon>
        <taxon>Candidatus Falkowiibacteriota</taxon>
    </lineage>
</organism>
<dbReference type="InterPro" id="IPR053180">
    <property type="entry name" value="Ca-binding_acidic-repeat"/>
</dbReference>
<feature type="compositionally biased region" description="Polar residues" evidence="1">
    <location>
        <begin position="148"/>
        <end position="166"/>
    </location>
</feature>
<evidence type="ECO:0000256" key="1">
    <source>
        <dbReference type="SAM" id="MobiDB-lite"/>
    </source>
</evidence>
<dbReference type="PANTHER" id="PTHR37467">
    <property type="entry name" value="EXPORTED CALCIUM-BINDING GLYCOPROTEIN-RELATED"/>
    <property type="match status" value="1"/>
</dbReference>
<feature type="region of interest" description="Disordered" evidence="1">
    <location>
        <begin position="206"/>
        <end position="242"/>
    </location>
</feature>
<feature type="compositionally biased region" description="Basic and acidic residues" evidence="1">
    <location>
        <begin position="1"/>
        <end position="14"/>
    </location>
</feature>
<protein>
    <submittedName>
        <fullName evidence="3">Uncharacterized protein</fullName>
    </submittedName>
</protein>
<name>A0A1J4T6S7_9BACT</name>
<feature type="compositionally biased region" description="Acidic residues" evidence="1">
    <location>
        <begin position="214"/>
        <end position="223"/>
    </location>
</feature>
<evidence type="ECO:0000313" key="4">
    <source>
        <dbReference type="Proteomes" id="UP000183192"/>
    </source>
</evidence>
<keyword evidence="2" id="KW-0472">Membrane</keyword>
<dbReference type="PANTHER" id="PTHR37467:SF1">
    <property type="entry name" value="EXPORTED CALCIUM-BINDING GLYCOPROTEIN"/>
    <property type="match status" value="1"/>
</dbReference>
<accession>A0A1J4T6S7</accession>
<proteinExistence type="predicted"/>
<keyword evidence="2" id="KW-0812">Transmembrane</keyword>
<dbReference type="STRING" id="1805146.AUJ27_03905"/>
<dbReference type="EMBL" id="MNUU01000075">
    <property type="protein sequence ID" value="OIO06541.1"/>
    <property type="molecule type" value="Genomic_DNA"/>
</dbReference>
<reference evidence="3 4" key="1">
    <citation type="journal article" date="2016" name="Environ. Microbiol.">
        <title>Genomic resolution of a cold subsurface aquifer community provides metabolic insights for novel microbes adapted to high CO concentrations.</title>
        <authorList>
            <person name="Probst A.J."/>
            <person name="Castelle C.J."/>
            <person name="Singh A."/>
            <person name="Brown C.T."/>
            <person name="Anantharaman K."/>
            <person name="Sharon I."/>
            <person name="Hug L.A."/>
            <person name="Burstein D."/>
            <person name="Emerson J.B."/>
            <person name="Thomas B.C."/>
            <person name="Banfield J.F."/>
        </authorList>
    </citation>
    <scope>NUCLEOTIDE SEQUENCE [LARGE SCALE GENOMIC DNA]</scope>
    <source>
        <strain evidence="3">CG1_02_37_44</strain>
    </source>
</reference>
<dbReference type="AlphaFoldDB" id="A0A1J4T6S7"/>